<name>A0A6P8LDK2_DROMA</name>
<reference evidence="2" key="1">
    <citation type="submission" date="2025-08" db="UniProtKB">
        <authorList>
            <consortium name="RefSeq"/>
        </authorList>
    </citation>
    <scope>IDENTIFICATION</scope>
    <source>
        <strain evidence="2">Mau12</strain>
        <tissue evidence="2">Whole Body</tissue>
    </source>
</reference>
<proteinExistence type="predicted"/>
<dbReference type="Proteomes" id="UP000515162">
    <property type="component" value="Unplaced"/>
</dbReference>
<dbReference type="AlphaFoldDB" id="A0A6P8LDK2"/>
<dbReference type="Pfam" id="PF05380">
    <property type="entry name" value="Peptidase_A17"/>
    <property type="match status" value="1"/>
</dbReference>
<evidence type="ECO:0000313" key="2">
    <source>
        <dbReference type="RefSeq" id="XP_033172711.1"/>
    </source>
</evidence>
<protein>
    <submittedName>
        <fullName evidence="2">Uncharacterized protein LOC117149766</fullName>
    </submittedName>
</protein>
<dbReference type="PANTHER" id="PTHR47331">
    <property type="entry name" value="PHD-TYPE DOMAIN-CONTAINING PROTEIN"/>
    <property type="match status" value="1"/>
</dbReference>
<organism evidence="1 2">
    <name type="scientific">Drosophila mauritiana</name>
    <name type="common">Fruit fly</name>
    <dbReference type="NCBI Taxonomy" id="7226"/>
    <lineage>
        <taxon>Eukaryota</taxon>
        <taxon>Metazoa</taxon>
        <taxon>Ecdysozoa</taxon>
        <taxon>Arthropoda</taxon>
        <taxon>Hexapoda</taxon>
        <taxon>Insecta</taxon>
        <taxon>Pterygota</taxon>
        <taxon>Neoptera</taxon>
        <taxon>Endopterygota</taxon>
        <taxon>Diptera</taxon>
        <taxon>Brachycera</taxon>
        <taxon>Muscomorpha</taxon>
        <taxon>Ephydroidea</taxon>
        <taxon>Drosophilidae</taxon>
        <taxon>Drosophila</taxon>
        <taxon>Sophophora</taxon>
    </lineage>
</organism>
<dbReference type="GeneID" id="117149766"/>
<accession>A0A6P8LDK2</accession>
<dbReference type="RefSeq" id="XP_033172711.1">
    <property type="nucleotide sequence ID" value="XM_033316820.1"/>
</dbReference>
<dbReference type="InterPro" id="IPR008042">
    <property type="entry name" value="Retrotrans_Pao"/>
</dbReference>
<evidence type="ECO:0000313" key="1">
    <source>
        <dbReference type="Proteomes" id="UP000515162"/>
    </source>
</evidence>
<keyword evidence="1" id="KW-1185">Reference proteome</keyword>
<sequence>MQQTAGILAKGKLKLRKWCSNIPLVLEGVPAEDKESFMKFEDGSDFTKTLGLAWDPASDQLLFSFSAFQSPLRPCRRSVLSAIAKFYDPLGLVGPVITRCKIFLQQLCKEKLSWDESLPETHNTKWLDICRSFEIISHVSFPRFVFSAETDLEVHGFCDASIDAYGACVYVISKGNQSFSHLLCYSTKAGALWCGSSG</sequence>
<gene>
    <name evidence="2" type="primary">LOC117149766</name>
</gene>